<evidence type="ECO:0000313" key="2">
    <source>
        <dbReference type="EMBL" id="EJK54023.1"/>
    </source>
</evidence>
<dbReference type="OrthoDB" id="10605043at2759"/>
<feature type="compositionally biased region" description="Polar residues" evidence="1">
    <location>
        <begin position="510"/>
        <end position="523"/>
    </location>
</feature>
<organism evidence="2 3">
    <name type="scientific">Thalassiosira oceanica</name>
    <name type="common">Marine diatom</name>
    <dbReference type="NCBI Taxonomy" id="159749"/>
    <lineage>
        <taxon>Eukaryota</taxon>
        <taxon>Sar</taxon>
        <taxon>Stramenopiles</taxon>
        <taxon>Ochrophyta</taxon>
        <taxon>Bacillariophyta</taxon>
        <taxon>Coscinodiscophyceae</taxon>
        <taxon>Thalassiosirophycidae</taxon>
        <taxon>Thalassiosirales</taxon>
        <taxon>Thalassiosiraceae</taxon>
        <taxon>Thalassiosira</taxon>
    </lineage>
</organism>
<reference evidence="2 3" key="1">
    <citation type="journal article" date="2012" name="Genome Biol.">
        <title>Genome and low-iron response of an oceanic diatom adapted to chronic iron limitation.</title>
        <authorList>
            <person name="Lommer M."/>
            <person name="Specht M."/>
            <person name="Roy A.S."/>
            <person name="Kraemer L."/>
            <person name="Andreson R."/>
            <person name="Gutowska M.A."/>
            <person name="Wolf J."/>
            <person name="Bergner S.V."/>
            <person name="Schilhabel M.B."/>
            <person name="Klostermeier U.C."/>
            <person name="Beiko R.G."/>
            <person name="Rosenstiel P."/>
            <person name="Hippler M."/>
            <person name="Laroche J."/>
        </authorList>
    </citation>
    <scope>NUCLEOTIDE SEQUENCE [LARGE SCALE GENOMIC DNA]</scope>
    <source>
        <strain evidence="2 3">CCMP1005</strain>
    </source>
</reference>
<sequence length="531" mass="57370">MYEEEKKDCSNSEMSEDQEKNVEEPTAASSNDSPNADTEPVDGREPDSESEGSCSESESGDDEVPSEAMPDGDTNDDLHALLAYSKNRLEQAQKTPPEMLEDEVEDALVEDEDQPDVGDASGADTSATDEHDAGAASAESGAGEDQLIVPPRDESSNGKRSESSVMEGKSDEELLKLAEEKVRLAEEKARLDGEDETEEKAAEAPSARRNENSELWALLNYSKMRLETGATPSLGKKPAGKDDQSVSSKLSKTSKRSLGSKSATNSVTVEGSPAVSPLNGDGGDKPDVPFPDVTDGGNVSVDGSVSLDSKQDEDEEHSDESDEESSEDEDAEGEDELPSFLQDEHEAIDAEEAKAMYEAAKFKAASILSVSEESLTDVQMLQAIAIAEEAARNGDEKFTTKRSLFKLNEAKIDDLKSFLNLGQDGAHNNNTNQAGNQQVGWGIGRGRFIKKVGSIVQNFKMKCEELDEKKQQERAGKPTDVELLRAAGYDLKAQIEAEFLQIAEQQAQHMEKLNMSSRLSSRAQDGKAGDI</sequence>
<evidence type="ECO:0000256" key="1">
    <source>
        <dbReference type="SAM" id="MobiDB-lite"/>
    </source>
</evidence>
<feature type="region of interest" description="Disordered" evidence="1">
    <location>
        <begin position="1"/>
        <end position="213"/>
    </location>
</feature>
<feature type="compositionally biased region" description="Basic and acidic residues" evidence="1">
    <location>
        <begin position="199"/>
        <end position="212"/>
    </location>
</feature>
<dbReference type="AlphaFoldDB" id="K0RJX3"/>
<comment type="caution">
    <text evidence="2">The sequence shown here is derived from an EMBL/GenBank/DDBJ whole genome shotgun (WGS) entry which is preliminary data.</text>
</comment>
<feature type="compositionally biased region" description="Low complexity" evidence="1">
    <location>
        <begin position="245"/>
        <end position="262"/>
    </location>
</feature>
<dbReference type="OMA" id="NSELWAL"/>
<feature type="compositionally biased region" description="Basic and acidic residues" evidence="1">
    <location>
        <begin position="1"/>
        <end position="10"/>
    </location>
</feature>
<gene>
    <name evidence="2" type="ORF">THAOC_26432</name>
</gene>
<feature type="compositionally biased region" description="Low complexity" evidence="1">
    <location>
        <begin position="134"/>
        <end position="144"/>
    </location>
</feature>
<keyword evidence="3" id="KW-1185">Reference proteome</keyword>
<name>K0RJX3_THAOC</name>
<accession>K0RJX3</accession>
<feature type="region of interest" description="Disordered" evidence="1">
    <location>
        <begin position="510"/>
        <end position="531"/>
    </location>
</feature>
<protein>
    <submittedName>
        <fullName evidence="2">Uncharacterized protein</fullName>
    </submittedName>
</protein>
<proteinExistence type="predicted"/>
<feature type="compositionally biased region" description="Acidic residues" evidence="1">
    <location>
        <begin position="99"/>
        <end position="116"/>
    </location>
</feature>
<dbReference type="Proteomes" id="UP000266841">
    <property type="component" value="Unassembled WGS sequence"/>
</dbReference>
<feature type="compositionally biased region" description="Acidic residues" evidence="1">
    <location>
        <begin position="311"/>
        <end position="337"/>
    </location>
</feature>
<evidence type="ECO:0000313" key="3">
    <source>
        <dbReference type="Proteomes" id="UP000266841"/>
    </source>
</evidence>
<dbReference type="EMBL" id="AGNL01036519">
    <property type="protein sequence ID" value="EJK54023.1"/>
    <property type="molecule type" value="Genomic_DNA"/>
</dbReference>
<feature type="compositionally biased region" description="Basic and acidic residues" evidence="1">
    <location>
        <begin position="151"/>
        <end position="192"/>
    </location>
</feature>
<dbReference type="eggNOG" id="ENOG502T6HS">
    <property type="taxonomic scope" value="Eukaryota"/>
</dbReference>
<feature type="compositionally biased region" description="Polar residues" evidence="1">
    <location>
        <begin position="27"/>
        <end position="36"/>
    </location>
</feature>
<feature type="region of interest" description="Disordered" evidence="1">
    <location>
        <begin position="229"/>
        <end position="337"/>
    </location>
</feature>